<feature type="non-terminal residue" evidence="2">
    <location>
        <position position="170"/>
    </location>
</feature>
<dbReference type="GO" id="GO:0000049">
    <property type="term" value="F:tRNA binding"/>
    <property type="evidence" value="ECO:0007669"/>
    <property type="project" value="TreeGrafter"/>
</dbReference>
<dbReference type="InterPro" id="IPR036322">
    <property type="entry name" value="WD40_repeat_dom_sf"/>
</dbReference>
<dbReference type="Pfam" id="PF04762">
    <property type="entry name" value="Beta-prop_ELP1_1st"/>
    <property type="match status" value="1"/>
</dbReference>
<dbReference type="AlphaFoldDB" id="A0A443S7S6"/>
<keyword evidence="3" id="KW-1185">Reference proteome</keyword>
<accession>A0A443S7S6</accession>
<dbReference type="STRING" id="299467.A0A443S7S6"/>
<dbReference type="SUPFAM" id="SSF50978">
    <property type="entry name" value="WD40 repeat-like"/>
    <property type="match status" value="1"/>
</dbReference>
<reference evidence="2 3" key="1">
    <citation type="journal article" date="2018" name="Gigascience">
        <title>Genomes of trombidid mites reveal novel predicted allergens and laterally-transferred genes associated with secondary metabolism.</title>
        <authorList>
            <person name="Dong X."/>
            <person name="Chaisiri K."/>
            <person name="Xia D."/>
            <person name="Armstrong S.D."/>
            <person name="Fang Y."/>
            <person name="Donnelly M.J."/>
            <person name="Kadowaki T."/>
            <person name="McGarry J.W."/>
            <person name="Darby A.C."/>
            <person name="Makepeace B.L."/>
        </authorList>
    </citation>
    <scope>NUCLEOTIDE SEQUENCE [LARGE SCALE GENOMIC DNA]</scope>
    <source>
        <strain evidence="2">UoL-UT</strain>
    </source>
</reference>
<dbReference type="InterPro" id="IPR006849">
    <property type="entry name" value="Elp1"/>
</dbReference>
<dbReference type="PANTHER" id="PTHR12747">
    <property type="entry name" value="ELONGATOR COMPLEX PROTEIN 1"/>
    <property type="match status" value="1"/>
</dbReference>
<dbReference type="PANTHER" id="PTHR12747:SF0">
    <property type="entry name" value="ELONGATOR COMPLEX PROTEIN 1"/>
    <property type="match status" value="1"/>
</dbReference>
<proteinExistence type="predicted"/>
<gene>
    <name evidence="2" type="ORF">B4U80_13354</name>
</gene>
<protein>
    <submittedName>
        <fullName evidence="2">Type III intermediate filament-like protein</fullName>
    </submittedName>
</protein>
<dbReference type="VEuPathDB" id="VectorBase:LDEU008479"/>
<dbReference type="UniPathway" id="UPA00988"/>
<dbReference type="GO" id="GO:0033588">
    <property type="term" value="C:elongator holoenzyme complex"/>
    <property type="evidence" value="ECO:0007669"/>
    <property type="project" value="InterPro"/>
</dbReference>
<dbReference type="InterPro" id="IPR056164">
    <property type="entry name" value="Beta-prop_ELP1_1st"/>
</dbReference>
<sequence length="170" mass="18934">MRNLNISSFSKIQNEFCANIRYMCQNCFSGLIYLVNGNNELFSVNVDHQDIKKLNFAWKSEETQNLEVVSMCFLMDEMGVCIAFASGEIVVYDCENETTSCVASITSGISNLSVSPDQELIVIITNESSFILMDKMFDPICEKVIDVSEFGCGEAVNVGWGSKQTQFHGS</sequence>
<evidence type="ECO:0000313" key="3">
    <source>
        <dbReference type="Proteomes" id="UP000288716"/>
    </source>
</evidence>
<organism evidence="2 3">
    <name type="scientific">Leptotrombidium deliense</name>
    <dbReference type="NCBI Taxonomy" id="299467"/>
    <lineage>
        <taxon>Eukaryota</taxon>
        <taxon>Metazoa</taxon>
        <taxon>Ecdysozoa</taxon>
        <taxon>Arthropoda</taxon>
        <taxon>Chelicerata</taxon>
        <taxon>Arachnida</taxon>
        <taxon>Acari</taxon>
        <taxon>Acariformes</taxon>
        <taxon>Trombidiformes</taxon>
        <taxon>Prostigmata</taxon>
        <taxon>Anystina</taxon>
        <taxon>Parasitengona</taxon>
        <taxon>Trombiculoidea</taxon>
        <taxon>Trombiculidae</taxon>
        <taxon>Leptotrombidium</taxon>
    </lineage>
</organism>
<comment type="caution">
    <text evidence="2">The sequence shown here is derived from an EMBL/GenBank/DDBJ whole genome shotgun (WGS) entry which is preliminary data.</text>
</comment>
<evidence type="ECO:0000313" key="2">
    <source>
        <dbReference type="EMBL" id="RWS23561.1"/>
    </source>
</evidence>
<dbReference type="EMBL" id="NCKV01006243">
    <property type="protein sequence ID" value="RWS23561.1"/>
    <property type="molecule type" value="Genomic_DNA"/>
</dbReference>
<dbReference type="OrthoDB" id="40048at2759"/>
<feature type="domain" description="ELP1 first N-terminal beta-propeller" evidence="1">
    <location>
        <begin position="1"/>
        <end position="170"/>
    </location>
</feature>
<dbReference type="Proteomes" id="UP000288716">
    <property type="component" value="Unassembled WGS sequence"/>
</dbReference>
<dbReference type="GO" id="GO:0005829">
    <property type="term" value="C:cytosol"/>
    <property type="evidence" value="ECO:0007669"/>
    <property type="project" value="TreeGrafter"/>
</dbReference>
<name>A0A443S7S6_9ACAR</name>
<evidence type="ECO:0000259" key="1">
    <source>
        <dbReference type="Pfam" id="PF04762"/>
    </source>
</evidence>
<dbReference type="GO" id="GO:0002926">
    <property type="term" value="P:tRNA wobble base 5-methoxycarbonylmethyl-2-thiouridinylation"/>
    <property type="evidence" value="ECO:0007669"/>
    <property type="project" value="TreeGrafter"/>
</dbReference>